<dbReference type="KEGG" id="vg:26373924"/>
<keyword evidence="2" id="KW-1185">Reference proteome</keyword>
<gene>
    <name evidence="1" type="primary">ORF-37</name>
</gene>
<name>A0A0R7EYT0_9BBAC</name>
<evidence type="ECO:0000313" key="2">
    <source>
        <dbReference type="Proteomes" id="UP000203433"/>
    </source>
</evidence>
<dbReference type="Proteomes" id="UP000203433">
    <property type="component" value="Segment"/>
</dbReference>
<sequence length="81" mass="9798">MDLINKKNKFLIMARQLNDKQLKIIKPYVDRMYKNFHLYDVTSDEKFLRAISILLCECNAIMIKMLISKKKHIPMYFINEE</sequence>
<reference evidence="1 2" key="1">
    <citation type="journal article" date="2015" name="J. Virol.">
        <title>A betabaculovirus-encoded gp64 homolog is a functional envelope fusion protein.</title>
        <authorList>
            <person name="Ardisson-Araujo D.M."/>
            <person name="Melo F.L."/>
            <person name="Clem R.J."/>
            <person name="Wolff J.L."/>
            <person name="Ribeiro B.M."/>
        </authorList>
    </citation>
    <scope>NUCLEOTIDE SEQUENCE [LARGE SCALE GENOMIC DNA]</scope>
    <source>
        <strain evidence="1 2">Parana-2009</strain>
    </source>
</reference>
<proteinExistence type="predicted"/>
<dbReference type="GeneID" id="26373924"/>
<organism evidence="1 2">
    <name type="scientific">Diatraea saccharalis granulovirus</name>
    <dbReference type="NCBI Taxonomy" id="1675862"/>
    <lineage>
        <taxon>Viruses</taxon>
        <taxon>Viruses incertae sedis</taxon>
        <taxon>Naldaviricetes</taxon>
        <taxon>Lefavirales</taxon>
        <taxon>Baculoviridae</taxon>
        <taxon>Betabaculovirus</taxon>
        <taxon>Betabaculovirus disaccharalis</taxon>
    </lineage>
</organism>
<evidence type="ECO:0000313" key="1">
    <source>
        <dbReference type="EMBL" id="AKN80717.1"/>
    </source>
</evidence>
<dbReference type="RefSeq" id="YP_009182235.1">
    <property type="nucleotide sequence ID" value="NC_028491.1"/>
</dbReference>
<accession>A0A0R7EYT0</accession>
<dbReference type="EMBL" id="KP296186">
    <property type="protein sequence ID" value="AKN80717.1"/>
    <property type="molecule type" value="Genomic_DNA"/>
</dbReference>
<protein>
    <submittedName>
        <fullName evidence="1">Uncharacterized protein</fullName>
    </submittedName>
</protein>